<dbReference type="RefSeq" id="WP_133702990.1">
    <property type="nucleotide sequence ID" value="NZ_SNXS01000007.1"/>
</dbReference>
<reference evidence="10 11" key="1">
    <citation type="submission" date="2019-03" db="EMBL/GenBank/DDBJ databases">
        <title>Genomic Encyclopedia of Type Strains, Phase IV (KMG-IV): sequencing the most valuable type-strain genomes for metagenomic binning, comparative biology and taxonomic classification.</title>
        <authorList>
            <person name="Goeker M."/>
        </authorList>
    </citation>
    <scope>NUCLEOTIDE SEQUENCE [LARGE SCALE GENOMIC DNA]</scope>
    <source>
        <strain evidence="10 11">DSM 16998</strain>
    </source>
</reference>
<sequence>MDIRPILSTLKRHKIAAGLIVLQIALTCAIVSNALFLISQRVSSINAPTGMAEQELLVLQVSGLVRVENPEVQTRVDLQALRGLAGVKSVALINQMPFGDNSNTSGVRLTPQRAGRATGVGAYNSGEGWLATLGLRLVEGRDFEPAEYAEAATVFKDDEEPKVPAVIINKGLAEHLFPGRSAVGQEVYIYGSQPQRVVGVLETLPAIRPNGDGDDRLYTMMLPIQSSYRGGSYVLRVPPEQRDAVLKTAVAALEQASGGVKRIVREQRRFEDMRRKYYRQDVSMLWLLGGVCLALLVVTAFGIVGLASFWVQQRTRMIGTRRALGATRGQILRYFQAENFLLSSLGIALGMLGAYGLSLALMQHYELPRLPWIYLPIGAIVLWALGQLAVWAPARRAAALPPVAALRS</sequence>
<name>A0A4R6QI34_9BURK</name>
<keyword evidence="2" id="KW-1003">Cell membrane</keyword>
<evidence type="ECO:0000259" key="8">
    <source>
        <dbReference type="Pfam" id="PF02687"/>
    </source>
</evidence>
<dbReference type="PANTHER" id="PTHR30572:SF4">
    <property type="entry name" value="ABC TRANSPORTER PERMEASE YTRF"/>
    <property type="match status" value="1"/>
</dbReference>
<dbReference type="GO" id="GO:0005886">
    <property type="term" value="C:plasma membrane"/>
    <property type="evidence" value="ECO:0007669"/>
    <property type="project" value="UniProtKB-SubCell"/>
</dbReference>
<dbReference type="Pfam" id="PF12704">
    <property type="entry name" value="MacB_PCD"/>
    <property type="match status" value="1"/>
</dbReference>
<comment type="caution">
    <text evidence="10">The sequence shown here is derived from an EMBL/GenBank/DDBJ whole genome shotgun (WGS) entry which is preliminary data.</text>
</comment>
<evidence type="ECO:0000256" key="5">
    <source>
        <dbReference type="ARBA" id="ARBA00023136"/>
    </source>
</evidence>
<evidence type="ECO:0000259" key="9">
    <source>
        <dbReference type="Pfam" id="PF12704"/>
    </source>
</evidence>
<accession>A0A4R6QI34</accession>
<evidence type="ECO:0000256" key="2">
    <source>
        <dbReference type="ARBA" id="ARBA00022475"/>
    </source>
</evidence>
<dbReference type="InParanoid" id="A0A4R6QI34"/>
<dbReference type="AlphaFoldDB" id="A0A4R6QI34"/>
<evidence type="ECO:0000256" key="3">
    <source>
        <dbReference type="ARBA" id="ARBA00022692"/>
    </source>
</evidence>
<dbReference type="Pfam" id="PF02687">
    <property type="entry name" value="FtsX"/>
    <property type="match status" value="1"/>
</dbReference>
<dbReference type="PANTHER" id="PTHR30572">
    <property type="entry name" value="MEMBRANE COMPONENT OF TRANSPORTER-RELATED"/>
    <property type="match status" value="1"/>
</dbReference>
<protein>
    <submittedName>
        <fullName evidence="10">Putative ABC transport system permease protein</fullName>
    </submittedName>
</protein>
<dbReference type="InterPro" id="IPR050250">
    <property type="entry name" value="Macrolide_Exporter_MacB"/>
</dbReference>
<feature type="transmembrane region" description="Helical" evidence="7">
    <location>
        <begin position="340"/>
        <end position="361"/>
    </location>
</feature>
<keyword evidence="11" id="KW-1185">Reference proteome</keyword>
<comment type="subcellular location">
    <subcellularLocation>
        <location evidence="1">Cell membrane</location>
        <topology evidence="1">Multi-pass membrane protein</topology>
    </subcellularLocation>
</comment>
<evidence type="ECO:0000256" key="1">
    <source>
        <dbReference type="ARBA" id="ARBA00004651"/>
    </source>
</evidence>
<dbReference type="Proteomes" id="UP000295361">
    <property type="component" value="Unassembled WGS sequence"/>
</dbReference>
<feature type="transmembrane region" description="Helical" evidence="7">
    <location>
        <begin position="284"/>
        <end position="311"/>
    </location>
</feature>
<comment type="similarity">
    <text evidence="6">Belongs to the ABC-4 integral membrane protein family.</text>
</comment>
<evidence type="ECO:0000313" key="11">
    <source>
        <dbReference type="Proteomes" id="UP000295361"/>
    </source>
</evidence>
<feature type="domain" description="ABC3 transporter permease C-terminal" evidence="8">
    <location>
        <begin position="293"/>
        <end position="402"/>
    </location>
</feature>
<feature type="transmembrane region" description="Helical" evidence="7">
    <location>
        <begin position="15"/>
        <end position="38"/>
    </location>
</feature>
<dbReference type="InterPro" id="IPR025857">
    <property type="entry name" value="MacB_PCD"/>
</dbReference>
<dbReference type="GO" id="GO:0022857">
    <property type="term" value="F:transmembrane transporter activity"/>
    <property type="evidence" value="ECO:0007669"/>
    <property type="project" value="TreeGrafter"/>
</dbReference>
<dbReference type="OrthoDB" id="9770036at2"/>
<dbReference type="EMBL" id="SNXS01000007">
    <property type="protein sequence ID" value="TDP62526.1"/>
    <property type="molecule type" value="Genomic_DNA"/>
</dbReference>
<keyword evidence="3 7" id="KW-0812">Transmembrane</keyword>
<evidence type="ECO:0000256" key="4">
    <source>
        <dbReference type="ARBA" id="ARBA00022989"/>
    </source>
</evidence>
<dbReference type="InterPro" id="IPR003838">
    <property type="entry name" value="ABC3_permease_C"/>
</dbReference>
<organism evidence="10 11">
    <name type="scientific">Roseateles toxinivorans</name>
    <dbReference type="NCBI Taxonomy" id="270368"/>
    <lineage>
        <taxon>Bacteria</taxon>
        <taxon>Pseudomonadati</taxon>
        <taxon>Pseudomonadota</taxon>
        <taxon>Betaproteobacteria</taxon>
        <taxon>Burkholderiales</taxon>
        <taxon>Sphaerotilaceae</taxon>
        <taxon>Roseateles</taxon>
    </lineage>
</organism>
<gene>
    <name evidence="10" type="ORF">DES47_107104</name>
</gene>
<feature type="domain" description="MacB-like periplasmic core" evidence="9">
    <location>
        <begin position="54"/>
        <end position="242"/>
    </location>
</feature>
<keyword evidence="5 7" id="KW-0472">Membrane</keyword>
<proteinExistence type="inferred from homology"/>
<keyword evidence="4 7" id="KW-1133">Transmembrane helix</keyword>
<evidence type="ECO:0000313" key="10">
    <source>
        <dbReference type="EMBL" id="TDP62526.1"/>
    </source>
</evidence>
<feature type="transmembrane region" description="Helical" evidence="7">
    <location>
        <begin position="373"/>
        <end position="392"/>
    </location>
</feature>
<evidence type="ECO:0000256" key="6">
    <source>
        <dbReference type="ARBA" id="ARBA00038076"/>
    </source>
</evidence>
<evidence type="ECO:0000256" key="7">
    <source>
        <dbReference type="SAM" id="Phobius"/>
    </source>
</evidence>